<gene>
    <name evidence="1" type="ORF">GCM10010528_01240</name>
</gene>
<dbReference type="PANTHER" id="PTHR42791">
    <property type="entry name" value="GNAT FAMILY ACETYLTRANSFERASE"/>
    <property type="match status" value="1"/>
</dbReference>
<sequence length="188" mass="21439">MPIVPVDDANHDAACQLLSHAFRDDPMIRWLMGENRRRDDALFRFVGNYHRAPTSSDFYVDEAGRPLGAAMWDPPGYRPTVNRWKDTTKALSIFRTRIRRGAIVEELFPKLRPKEPHWYLSTIGAIEQGRGIGSALLEHRLSQISGAAYLESSNRTNIPLYERYGFTIVDEVVLPLNGPAIWPMYRAA</sequence>
<dbReference type="SUPFAM" id="SSF55729">
    <property type="entry name" value="Acyl-CoA N-acyltransferases (Nat)"/>
    <property type="match status" value="1"/>
</dbReference>
<reference evidence="1 2" key="1">
    <citation type="journal article" date="2019" name="Int. J. Syst. Evol. Microbiol.">
        <title>The Global Catalogue of Microorganisms (GCM) 10K type strain sequencing project: providing services to taxonomists for standard genome sequencing and annotation.</title>
        <authorList>
            <consortium name="The Broad Institute Genomics Platform"/>
            <consortium name="The Broad Institute Genome Sequencing Center for Infectious Disease"/>
            <person name="Wu L."/>
            <person name="Ma J."/>
        </authorList>
    </citation>
    <scope>NUCLEOTIDE SEQUENCE [LARGE SCALE GENOMIC DNA]</scope>
    <source>
        <strain evidence="1 2">JCM 14234</strain>
    </source>
</reference>
<evidence type="ECO:0000313" key="2">
    <source>
        <dbReference type="Proteomes" id="UP001501035"/>
    </source>
</evidence>
<dbReference type="Proteomes" id="UP001501035">
    <property type="component" value="Unassembled WGS sequence"/>
</dbReference>
<accession>A0ABN3YBC9</accession>
<dbReference type="Gene3D" id="3.40.630.30">
    <property type="match status" value="1"/>
</dbReference>
<comment type="caution">
    <text evidence="1">The sequence shown here is derived from an EMBL/GenBank/DDBJ whole genome shotgun (WGS) entry which is preliminary data.</text>
</comment>
<dbReference type="EMBL" id="BAAAVS010000001">
    <property type="protein sequence ID" value="GAA3022900.1"/>
    <property type="molecule type" value="Genomic_DNA"/>
</dbReference>
<name>A0ABN3YBC9_9ACTN</name>
<keyword evidence="2" id="KW-1185">Reference proteome</keyword>
<protein>
    <submittedName>
        <fullName evidence="1">Acetyltransferase</fullName>
    </submittedName>
</protein>
<organism evidence="1 2">
    <name type="scientific">Gordonia defluvii</name>
    <dbReference type="NCBI Taxonomy" id="283718"/>
    <lineage>
        <taxon>Bacteria</taxon>
        <taxon>Bacillati</taxon>
        <taxon>Actinomycetota</taxon>
        <taxon>Actinomycetes</taxon>
        <taxon>Mycobacteriales</taxon>
        <taxon>Gordoniaceae</taxon>
        <taxon>Gordonia</taxon>
    </lineage>
</organism>
<dbReference type="InterPro" id="IPR016181">
    <property type="entry name" value="Acyl_CoA_acyltransferase"/>
</dbReference>
<dbReference type="RefSeq" id="WP_290703497.1">
    <property type="nucleotide sequence ID" value="NZ_BAAAVS010000001.1"/>
</dbReference>
<dbReference type="PANTHER" id="PTHR42791:SF1">
    <property type="entry name" value="N-ACETYLTRANSFERASE DOMAIN-CONTAINING PROTEIN"/>
    <property type="match status" value="1"/>
</dbReference>
<evidence type="ECO:0000313" key="1">
    <source>
        <dbReference type="EMBL" id="GAA3022900.1"/>
    </source>
</evidence>
<dbReference type="InterPro" id="IPR052523">
    <property type="entry name" value="Trichothecene_AcTrans"/>
</dbReference>
<proteinExistence type="predicted"/>